<protein>
    <submittedName>
        <fullName evidence="3">Beta-ketoacyl-ACP synthase II</fullName>
    </submittedName>
</protein>
<feature type="non-terminal residue" evidence="3">
    <location>
        <position position="1"/>
    </location>
</feature>
<dbReference type="PANTHER" id="PTHR11712">
    <property type="entry name" value="POLYKETIDE SYNTHASE-RELATED"/>
    <property type="match status" value="1"/>
</dbReference>
<dbReference type="PANTHER" id="PTHR11712:SF321">
    <property type="entry name" value="3-OXOACYL-[ACYL-CARRIER-PROTEIN] SYNTHASE 2"/>
    <property type="match status" value="1"/>
</dbReference>
<dbReference type="Gene3D" id="3.40.47.10">
    <property type="match status" value="1"/>
</dbReference>
<dbReference type="InterPro" id="IPR020841">
    <property type="entry name" value="PKS_Beta-ketoAc_synthase_dom"/>
</dbReference>
<evidence type="ECO:0000313" key="3">
    <source>
        <dbReference type="EMBL" id="MSE16754.1"/>
    </source>
</evidence>
<dbReference type="SUPFAM" id="SSF53901">
    <property type="entry name" value="Thiolase-like"/>
    <property type="match status" value="1"/>
</dbReference>
<proteinExistence type="predicted"/>
<dbReference type="GO" id="GO:0006633">
    <property type="term" value="P:fatty acid biosynthetic process"/>
    <property type="evidence" value="ECO:0007669"/>
    <property type="project" value="TreeGrafter"/>
</dbReference>
<evidence type="ECO:0000313" key="4">
    <source>
        <dbReference type="Proteomes" id="UP000461948"/>
    </source>
</evidence>
<dbReference type="PROSITE" id="PS52004">
    <property type="entry name" value="KS3_2"/>
    <property type="match status" value="1"/>
</dbReference>
<organism evidence="3 4">
    <name type="scientific">Enterobacter agglomerans</name>
    <name type="common">Erwinia herbicola</name>
    <name type="synonym">Pantoea agglomerans</name>
    <dbReference type="NCBI Taxonomy" id="549"/>
    <lineage>
        <taxon>Bacteria</taxon>
        <taxon>Pseudomonadati</taxon>
        <taxon>Pseudomonadota</taxon>
        <taxon>Gammaproteobacteria</taxon>
        <taxon>Enterobacterales</taxon>
        <taxon>Erwiniaceae</taxon>
        <taxon>Pantoea</taxon>
        <taxon>Pantoea agglomerans group</taxon>
    </lineage>
</organism>
<dbReference type="InterPro" id="IPR014031">
    <property type="entry name" value="Ketoacyl_synth_C"/>
</dbReference>
<dbReference type="Pfam" id="PF02801">
    <property type="entry name" value="Ketoacyl-synt_C"/>
    <property type="match status" value="1"/>
</dbReference>
<evidence type="ECO:0000259" key="2">
    <source>
        <dbReference type="PROSITE" id="PS52004"/>
    </source>
</evidence>
<gene>
    <name evidence="3" type="ORF">GKC49_17040</name>
</gene>
<name>A0A7X2MP68_ENTAG</name>
<dbReference type="InterPro" id="IPR000794">
    <property type="entry name" value="Beta-ketoacyl_synthase"/>
</dbReference>
<evidence type="ECO:0000256" key="1">
    <source>
        <dbReference type="ARBA" id="ARBA00022679"/>
    </source>
</evidence>
<reference evidence="3 4" key="1">
    <citation type="submission" date="2019-11" db="EMBL/GenBank/DDBJ databases">
        <title>Draft Genome Sequence of Plant Growth-Promoting Rhizosphere-Associated Bacteria.</title>
        <authorList>
            <person name="Vasilyev I.Y."/>
            <person name="Radchenko V."/>
            <person name="Ilnitskaya E.V."/>
        </authorList>
    </citation>
    <scope>NUCLEOTIDE SEQUENCE [LARGE SCALE GENOMIC DNA]</scope>
    <source>
        <strain evidence="3 4">VRA_MhP_f</strain>
    </source>
</reference>
<dbReference type="GO" id="GO:0005829">
    <property type="term" value="C:cytosol"/>
    <property type="evidence" value="ECO:0007669"/>
    <property type="project" value="TreeGrafter"/>
</dbReference>
<feature type="domain" description="Ketosynthase family 3 (KS3)" evidence="2">
    <location>
        <begin position="1"/>
        <end position="102"/>
    </location>
</feature>
<accession>A0A7X2MP68</accession>
<keyword evidence="1" id="KW-0808">Transferase</keyword>
<sequence length="104" mass="10762">VGDHGELAAIRAVFGDDSQVAIASTKSATGHLLGAAGGVEAIFTLMALRQQLIPPTLNLHHPDEAAGNLDLVALNARPTALTYAMSNGFGFGGVNASLLLRKWQ</sequence>
<comment type="caution">
    <text evidence="3">The sequence shown here is derived from an EMBL/GenBank/DDBJ whole genome shotgun (WGS) entry which is preliminary data.</text>
</comment>
<dbReference type="EMBL" id="WKLC01000840">
    <property type="protein sequence ID" value="MSE16754.1"/>
    <property type="molecule type" value="Genomic_DNA"/>
</dbReference>
<dbReference type="AlphaFoldDB" id="A0A7X2MP68"/>
<dbReference type="GO" id="GO:0004315">
    <property type="term" value="F:3-oxoacyl-[acyl-carrier-protein] synthase activity"/>
    <property type="evidence" value="ECO:0007669"/>
    <property type="project" value="TreeGrafter"/>
</dbReference>
<dbReference type="InterPro" id="IPR016039">
    <property type="entry name" value="Thiolase-like"/>
</dbReference>
<dbReference type="Proteomes" id="UP000461948">
    <property type="component" value="Unassembled WGS sequence"/>
</dbReference>